<evidence type="ECO:0000256" key="1">
    <source>
        <dbReference type="SAM" id="Phobius"/>
    </source>
</evidence>
<dbReference type="EMBL" id="JAVDWV010000003">
    <property type="protein sequence ID" value="MDR7154103.1"/>
    <property type="molecule type" value="Genomic_DNA"/>
</dbReference>
<keyword evidence="1" id="KW-1133">Transmembrane helix</keyword>
<feature type="transmembrane region" description="Helical" evidence="1">
    <location>
        <begin position="85"/>
        <end position="103"/>
    </location>
</feature>
<keyword evidence="3" id="KW-1185">Reference proteome</keyword>
<dbReference type="RefSeq" id="WP_310222200.1">
    <property type="nucleotide sequence ID" value="NZ_JAVDWV010000003.1"/>
</dbReference>
<keyword evidence="1" id="KW-0812">Transmembrane</keyword>
<name>A0ABU1WXR3_SPHXE</name>
<organism evidence="2 3">
    <name type="scientific">Sphingobium xenophagum</name>
    <dbReference type="NCBI Taxonomy" id="121428"/>
    <lineage>
        <taxon>Bacteria</taxon>
        <taxon>Pseudomonadati</taxon>
        <taxon>Pseudomonadota</taxon>
        <taxon>Alphaproteobacteria</taxon>
        <taxon>Sphingomonadales</taxon>
        <taxon>Sphingomonadaceae</taxon>
        <taxon>Sphingobium</taxon>
    </lineage>
</organism>
<accession>A0ABU1WXR3</accession>
<proteinExistence type="predicted"/>
<gene>
    <name evidence="2" type="ORF">J2W40_000906</name>
</gene>
<reference evidence="2 3" key="1">
    <citation type="submission" date="2023-07" db="EMBL/GenBank/DDBJ databases">
        <title>Sorghum-associated microbial communities from plants grown in Nebraska, USA.</title>
        <authorList>
            <person name="Schachtman D."/>
        </authorList>
    </citation>
    <scope>NUCLEOTIDE SEQUENCE [LARGE SCALE GENOMIC DNA]</scope>
    <source>
        <strain evidence="2 3">4256</strain>
    </source>
</reference>
<sequence>MSRPISEDDLHAFVDEALPDSRRMEVEAYLESNPDVAERYARFGAQRDALRAALGPIAAEPVPLNLNLRHLVASRRRSNWTGWRAAAAACLLLVAGGGSGWMLRGIGMDRPAGIDALAQEASYAYAVFSPDGGHPVEIAAADSDALLRWVEKRLAKPISLPDLSGAGYRFMGGRVVATQNGPAGLLMYDDAKGMRIAILMRPMIRRDENAPMAKHREGDVVGYAWADDGMGYSLVGGLAAADFLHPIADEARRQIRARI</sequence>
<keyword evidence="1" id="KW-0472">Membrane</keyword>
<evidence type="ECO:0000313" key="2">
    <source>
        <dbReference type="EMBL" id="MDR7154103.1"/>
    </source>
</evidence>
<evidence type="ECO:0000313" key="3">
    <source>
        <dbReference type="Proteomes" id="UP001267638"/>
    </source>
</evidence>
<dbReference type="Proteomes" id="UP001267638">
    <property type="component" value="Unassembled WGS sequence"/>
</dbReference>
<comment type="caution">
    <text evidence="2">The sequence shown here is derived from an EMBL/GenBank/DDBJ whole genome shotgun (WGS) entry which is preliminary data.</text>
</comment>
<protein>
    <submittedName>
        <fullName evidence="2">Anti-sigma factor RsiW</fullName>
    </submittedName>
</protein>